<dbReference type="PANTHER" id="PTHR11616:SF240">
    <property type="entry name" value="BLOATED TUBULES, ISOFORM B-RELATED"/>
    <property type="match status" value="1"/>
</dbReference>
<dbReference type="GO" id="GO:0046872">
    <property type="term" value="F:metal ion binding"/>
    <property type="evidence" value="ECO:0007669"/>
    <property type="project" value="UniProtKB-KW"/>
</dbReference>
<keyword evidence="5" id="KW-0769">Symport</keyword>
<feature type="transmembrane region" description="Helical" evidence="10">
    <location>
        <begin position="1028"/>
        <end position="1050"/>
    </location>
</feature>
<feature type="compositionally biased region" description="Basic and acidic residues" evidence="9">
    <location>
        <begin position="663"/>
        <end position="678"/>
    </location>
</feature>
<accession>A0A7R9IG04</accession>
<gene>
    <name evidence="11" type="ORF">TTEB3V08_LOCUS5597</name>
</gene>
<feature type="compositionally biased region" description="Polar residues" evidence="9">
    <location>
        <begin position="1242"/>
        <end position="1255"/>
    </location>
</feature>
<feature type="compositionally biased region" description="Polar residues" evidence="9">
    <location>
        <begin position="412"/>
        <end position="423"/>
    </location>
</feature>
<feature type="transmembrane region" description="Helical" evidence="10">
    <location>
        <begin position="1141"/>
        <end position="1166"/>
    </location>
</feature>
<feature type="transmembrane region" description="Helical" evidence="10">
    <location>
        <begin position="825"/>
        <end position="847"/>
    </location>
</feature>
<feature type="transmembrane region" description="Helical" evidence="10">
    <location>
        <begin position="967"/>
        <end position="989"/>
    </location>
</feature>
<dbReference type="GO" id="GO:0015375">
    <property type="term" value="F:glycine:sodium symporter activity"/>
    <property type="evidence" value="ECO:0007669"/>
    <property type="project" value="TreeGrafter"/>
</dbReference>
<dbReference type="Pfam" id="PF00209">
    <property type="entry name" value="SNF"/>
    <property type="match status" value="2"/>
</dbReference>
<feature type="region of interest" description="Disordered" evidence="9">
    <location>
        <begin position="1231"/>
        <end position="1259"/>
    </location>
</feature>
<evidence type="ECO:0000256" key="6">
    <source>
        <dbReference type="ARBA" id="ARBA00022989"/>
    </source>
</evidence>
<keyword evidence="8" id="KW-0479">Metal-binding</keyword>
<feature type="compositionally biased region" description="Polar residues" evidence="9">
    <location>
        <begin position="332"/>
        <end position="404"/>
    </location>
</feature>
<sequence>MRSGGHGSPDPGPGKASNIYNPLDSIPDPDWWATGPTQHTGTRTSRCELDPFHMDQNMRGPLLHFEVVRIYWRCPRDSQPRSRPIFHMPYKYKRGREKERRCETSKKVSSNCLCSAVCVVTACGWLSDPQVRLASSCWYYHKGKEACEERVFSLLPTRSWVHKPSPSRKVICIASAWRENGKTTLSTLDRDSSFDLTVISSLDYLESSALEHASTETGVHQIPGDLDHLQPHSLYALAEALPPSHVLTLYNPMKDQKLEASRAGSSNSGIYRLLTERPSSKAFKTPSGSLQRPPQQDLPKRRLPLRVEPSAVKLRPVSPGTTTVTTSIRLPDSSTVLPRTTQPSRYATITPGSQPLPDNSTVLPRTTQSSRHATTTPGSQPLPDSSTVLPRTTQSNKHATTTPGSKPMPTPIAQQVQPDSSSVVLRDNKKTSGIETELSQKLSETRIPLSTSPPGSPVDTRPHFLQTAQGRATHAKRMNIHSAELPSTISVFPVNKRINSWTPHGLEVDSGDTPTEKFVPRVETSEVIVEEPLRLVAAPPGNVSSAEGPGGSVEDTVNAPLSAGDGGAISSAKAKQSRSPGCSVSVSPDCGSSPELSEATNSEAPMRDTGQQISTRASSPGSILSSSGYMGSTTRLLQARKQARVRTFSRVLGGVFNESMTGSHDEHTSKWTHEDGQSMTEMRKPVELVAGIEDVLSSADPRGRSGKHREASQGCVPQRWRSVGGFRRHGAFLVVYLSISLILGIPLVFLEIGQGQLCQKGTATLWRAVPLFKGVGYVKILSSTLVSVYYPILMTLSLFYVIWIARGPLPFQECQIQGGADSSHLSMFFVVAPVICCLIALLIDSLLREPTARGLQLLTTVNWDILANVQVWYYATIQMFFSTHLGFGNIVTCSGGLYPNSNPLRSAVMYMVCNLLLGLLAVCVVYMWLGELELQGHSVETPQLTEMFVFTVIYDVAVTCMGATNQAWSAIAFITITCAGFATMVATAPDCSNVVFPKLGQLYHVCPPQIILVYSLLVALPLDSLGKWQWWHAAGIVSALGFLLGIPCIVPEDMQLIHILDHYVIGRMVIASTILELVGFSWIYGCKAIYTDFEFILGQKLNPVWKIVWVITPVLFAILEIWSFVSLPLDGVVGKVRDPTWVYTIGWLLYTSMWVIVAAGGMYQVYHQVDYNLAQKFRSALKPSRDWGPMDPTYRHDWVQWRFQNNKTGEKDFTFRRRGTKEYARSVQRTVHTSEPAGTHYKANSSPPSTTYSSRIRNKGPFTIESNGDIEHVCRRASANGTNKAIR</sequence>
<name>A0A7R9IG04_9NEOP</name>
<feature type="compositionally biased region" description="Low complexity" evidence="9">
    <location>
        <begin position="618"/>
        <end position="627"/>
    </location>
</feature>
<feature type="region of interest" description="Disordered" evidence="9">
    <location>
        <begin position="539"/>
        <end position="628"/>
    </location>
</feature>
<dbReference type="PRINTS" id="PR00176">
    <property type="entry name" value="NANEUSMPORT"/>
</dbReference>
<proteinExistence type="inferred from homology"/>
<dbReference type="InterPro" id="IPR000175">
    <property type="entry name" value="Na/ntran_symport"/>
</dbReference>
<feature type="region of interest" description="Disordered" evidence="9">
    <location>
        <begin position="1"/>
        <end position="20"/>
    </location>
</feature>
<feature type="binding site" evidence="8">
    <location>
        <position position="882"/>
    </location>
    <ligand>
        <name>Na(+)</name>
        <dbReference type="ChEBI" id="CHEBI:29101"/>
        <label>1</label>
    </ligand>
</feature>
<evidence type="ECO:0000313" key="11">
    <source>
        <dbReference type="EMBL" id="CAD7457605.1"/>
    </source>
</evidence>
<feature type="transmembrane region" description="Helical" evidence="10">
    <location>
        <begin position="1104"/>
        <end position="1129"/>
    </location>
</feature>
<feature type="transmembrane region" description="Helical" evidence="10">
    <location>
        <begin position="788"/>
        <end position="805"/>
    </location>
</feature>
<keyword evidence="4 10" id="KW-0812">Transmembrane</keyword>
<reference evidence="11" key="1">
    <citation type="submission" date="2020-11" db="EMBL/GenBank/DDBJ databases">
        <authorList>
            <person name="Tran Van P."/>
        </authorList>
    </citation>
    <scope>NUCLEOTIDE SEQUENCE</scope>
</reference>
<evidence type="ECO:0000256" key="4">
    <source>
        <dbReference type="ARBA" id="ARBA00022692"/>
    </source>
</evidence>
<keyword evidence="7 10" id="KW-0472">Membrane</keyword>
<evidence type="ECO:0000256" key="9">
    <source>
        <dbReference type="SAM" id="MobiDB-lite"/>
    </source>
</evidence>
<evidence type="ECO:0000256" key="2">
    <source>
        <dbReference type="ARBA" id="ARBA00006459"/>
    </source>
</evidence>
<dbReference type="SUPFAM" id="SSF161070">
    <property type="entry name" value="SNF-like"/>
    <property type="match status" value="1"/>
</dbReference>
<evidence type="ECO:0000256" key="7">
    <source>
        <dbReference type="ARBA" id="ARBA00023136"/>
    </source>
</evidence>
<feature type="transmembrane region" description="Helical" evidence="10">
    <location>
        <begin position="907"/>
        <end position="929"/>
    </location>
</feature>
<dbReference type="PANTHER" id="PTHR11616">
    <property type="entry name" value="SODIUM/CHLORIDE DEPENDENT TRANSPORTER"/>
    <property type="match status" value="1"/>
</dbReference>
<keyword evidence="8" id="KW-0915">Sodium</keyword>
<evidence type="ECO:0000256" key="1">
    <source>
        <dbReference type="ARBA" id="ARBA00004141"/>
    </source>
</evidence>
<keyword evidence="6 10" id="KW-1133">Transmembrane helix</keyword>
<feature type="region of interest" description="Disordered" evidence="9">
    <location>
        <begin position="659"/>
        <end position="678"/>
    </location>
</feature>
<feature type="transmembrane region" description="Helical" evidence="10">
    <location>
        <begin position="731"/>
        <end position="750"/>
    </location>
</feature>
<evidence type="ECO:0000256" key="5">
    <source>
        <dbReference type="ARBA" id="ARBA00022847"/>
    </source>
</evidence>
<feature type="compositionally biased region" description="Polar residues" evidence="9">
    <location>
        <begin position="433"/>
        <end position="453"/>
    </location>
</feature>
<feature type="compositionally biased region" description="Polar residues" evidence="9">
    <location>
        <begin position="594"/>
        <end position="617"/>
    </location>
</feature>
<keyword evidence="3" id="KW-0813">Transport</keyword>
<comment type="similarity">
    <text evidence="2">Belongs to the sodium:neurotransmitter symporter (SNF) (TC 2.A.22) family.</text>
</comment>
<feature type="region of interest" description="Disordered" evidence="9">
    <location>
        <begin position="276"/>
        <end position="462"/>
    </location>
</feature>
<evidence type="ECO:0000256" key="8">
    <source>
        <dbReference type="PIRSR" id="PIRSR600175-1"/>
    </source>
</evidence>
<feature type="compositionally biased region" description="Polar residues" evidence="9">
    <location>
        <begin position="573"/>
        <end position="586"/>
    </location>
</feature>
<dbReference type="InterPro" id="IPR037272">
    <property type="entry name" value="SNS_sf"/>
</dbReference>
<evidence type="ECO:0000256" key="10">
    <source>
        <dbReference type="SAM" id="Phobius"/>
    </source>
</evidence>
<feature type="transmembrane region" description="Helical" evidence="10">
    <location>
        <begin position="1062"/>
        <end position="1084"/>
    </location>
</feature>
<evidence type="ECO:0000256" key="3">
    <source>
        <dbReference type="ARBA" id="ARBA00022448"/>
    </source>
</evidence>
<dbReference type="PROSITE" id="PS50267">
    <property type="entry name" value="NA_NEUROTRAN_SYMP_3"/>
    <property type="match status" value="1"/>
</dbReference>
<dbReference type="GO" id="GO:0005886">
    <property type="term" value="C:plasma membrane"/>
    <property type="evidence" value="ECO:0007669"/>
    <property type="project" value="TreeGrafter"/>
</dbReference>
<organism evidence="11">
    <name type="scientific">Timema tahoe</name>
    <dbReference type="NCBI Taxonomy" id="61484"/>
    <lineage>
        <taxon>Eukaryota</taxon>
        <taxon>Metazoa</taxon>
        <taxon>Ecdysozoa</taxon>
        <taxon>Arthropoda</taxon>
        <taxon>Hexapoda</taxon>
        <taxon>Insecta</taxon>
        <taxon>Pterygota</taxon>
        <taxon>Neoptera</taxon>
        <taxon>Polyneoptera</taxon>
        <taxon>Phasmatodea</taxon>
        <taxon>Timematodea</taxon>
        <taxon>Timematoidea</taxon>
        <taxon>Timematidae</taxon>
        <taxon>Timema</taxon>
    </lineage>
</organism>
<protein>
    <submittedName>
        <fullName evidence="11">Uncharacterized protein</fullName>
    </submittedName>
</protein>
<feature type="binding site" evidence="8">
    <location>
        <position position="914"/>
    </location>
    <ligand>
        <name>Na(+)</name>
        <dbReference type="ChEBI" id="CHEBI:29101"/>
        <label>1</label>
    </ligand>
</feature>
<comment type="subcellular location">
    <subcellularLocation>
        <location evidence="1">Membrane</location>
        <topology evidence="1">Multi-pass membrane protein</topology>
    </subcellularLocation>
</comment>
<dbReference type="EMBL" id="OE001802">
    <property type="protein sequence ID" value="CAD7457605.1"/>
    <property type="molecule type" value="Genomic_DNA"/>
</dbReference>